<evidence type="ECO:0000313" key="2">
    <source>
        <dbReference type="Proteomes" id="UP000176651"/>
    </source>
</evidence>
<proteinExistence type="predicted"/>
<dbReference type="AlphaFoldDB" id="A0A1F4NRH8"/>
<accession>A0A1F4NRH8</accession>
<name>A0A1F4NRH8_UNCK3</name>
<dbReference type="EMBL" id="META01000006">
    <property type="protein sequence ID" value="OGB74031.1"/>
    <property type="molecule type" value="Genomic_DNA"/>
</dbReference>
<dbReference type="STRING" id="1798535.A2V68_01530"/>
<dbReference type="Proteomes" id="UP000176651">
    <property type="component" value="Unassembled WGS sequence"/>
</dbReference>
<comment type="caution">
    <text evidence="1">The sequence shown here is derived from an EMBL/GenBank/DDBJ whole genome shotgun (WGS) entry which is preliminary data.</text>
</comment>
<reference evidence="1 2" key="1">
    <citation type="journal article" date="2016" name="Nat. Commun.">
        <title>Thousands of microbial genomes shed light on interconnected biogeochemical processes in an aquifer system.</title>
        <authorList>
            <person name="Anantharaman K."/>
            <person name="Brown C.T."/>
            <person name="Hug L.A."/>
            <person name="Sharon I."/>
            <person name="Castelle C.J."/>
            <person name="Probst A.J."/>
            <person name="Thomas B.C."/>
            <person name="Singh A."/>
            <person name="Wilkins M.J."/>
            <person name="Karaoz U."/>
            <person name="Brodie E.L."/>
            <person name="Williams K.H."/>
            <person name="Hubbard S.S."/>
            <person name="Banfield J.F."/>
        </authorList>
    </citation>
    <scope>NUCLEOTIDE SEQUENCE [LARGE SCALE GENOMIC DNA]</scope>
</reference>
<protein>
    <submittedName>
        <fullName evidence="1">Uncharacterized protein</fullName>
    </submittedName>
</protein>
<sequence>MTPEGQSWPKVMSIGLQPPDVRGMALPDIARTVIETVASHLETSEPVRGYLEQLPKGPGTSCPDSPLPELVSHVARMVGAQGIDKSNPLINLGWLREIMCPVFQLERQVLRQSIESAQTDGLLLANRDRVLLTHGFTLAEQVDQLFLALFHQLVVPYQSLSEDERKRFAQDVSTQLPEYDYTTYEIQEEDGHYRVVGRVPWAVALPSEIEAVCATLHNLIVALSCEETEMDHYFRRLLLAYDCREVGLLEERWAEVDQAWIQLLGNFPLIPVHGIETYNCPCAVQPEFRLEFRTSEDAGLINEVKLKTGTVASEVLNLPPETVERIDRRMKNTDMAIFVGGIKSGFGLNFPTSGQSAPNRQEVQDIGARIFVTPMREAKALEIYQDLAKRYCDPETAAHAQRLLTTKELRLHIFVHECAHPLGRSAEIDAALGEMSDELEEAKASLVGMLTAELIDNSVESRQARTAQGAIRCIRFFQKNAMNNPSVAPYVRENMVAAITLMDAGVLTLATDGVHIDWEVAGTDAWTKELSRFGSAITSAYASRMPKAVSDVAYCYYDHGDPRLQALIDWCQRETEAVAA</sequence>
<evidence type="ECO:0000313" key="1">
    <source>
        <dbReference type="EMBL" id="OGB74031.1"/>
    </source>
</evidence>
<gene>
    <name evidence="1" type="ORF">A2V68_01530</name>
</gene>
<organism evidence="1 2">
    <name type="scientific">candidate division Kazan bacterium RBG_13_50_9</name>
    <dbReference type="NCBI Taxonomy" id="1798535"/>
    <lineage>
        <taxon>Bacteria</taxon>
        <taxon>Bacteria division Kazan-3B-28</taxon>
    </lineage>
</organism>